<evidence type="ECO:0000313" key="5">
    <source>
        <dbReference type="EMBL" id="QMT02197.1"/>
    </source>
</evidence>
<organism evidence="5 6">
    <name type="scientific">Gordonia jinghuaiqii</name>
    <dbReference type="NCBI Taxonomy" id="2758710"/>
    <lineage>
        <taxon>Bacteria</taxon>
        <taxon>Bacillati</taxon>
        <taxon>Actinomycetota</taxon>
        <taxon>Actinomycetes</taxon>
        <taxon>Mycobacteriales</taxon>
        <taxon>Gordoniaceae</taxon>
        <taxon>Gordonia</taxon>
    </lineage>
</organism>
<dbReference type="Proteomes" id="UP000515663">
    <property type="component" value="Chromosome"/>
</dbReference>
<dbReference type="GO" id="GO:0003677">
    <property type="term" value="F:DNA binding"/>
    <property type="evidence" value="ECO:0007669"/>
    <property type="project" value="UniProtKB-KW"/>
</dbReference>
<reference evidence="6" key="1">
    <citation type="submission" date="2020-07" db="EMBL/GenBank/DDBJ databases">
        <title>novel species isolated from the respiratory tract of Marmot.</title>
        <authorList>
            <person name="Zhang G."/>
        </authorList>
    </citation>
    <scope>NUCLEOTIDE SEQUENCE [LARGE SCALE GENOMIC DNA]</scope>
    <source>
        <strain evidence="6">686</strain>
    </source>
</reference>
<feature type="domain" description="HTH gntR-type" evidence="4">
    <location>
        <begin position="15"/>
        <end position="82"/>
    </location>
</feature>
<dbReference type="EMBL" id="CP059491">
    <property type="protein sequence ID" value="QMT02197.1"/>
    <property type="molecule type" value="Genomic_DNA"/>
</dbReference>
<dbReference type="SMART" id="SM00345">
    <property type="entry name" value="HTH_GNTR"/>
    <property type="match status" value="1"/>
</dbReference>
<dbReference type="Pfam" id="PF00392">
    <property type="entry name" value="GntR"/>
    <property type="match status" value="1"/>
</dbReference>
<dbReference type="PRINTS" id="PR00035">
    <property type="entry name" value="HTHGNTR"/>
</dbReference>
<dbReference type="Gene3D" id="1.10.10.10">
    <property type="entry name" value="Winged helix-like DNA-binding domain superfamily/Winged helix DNA-binding domain"/>
    <property type="match status" value="1"/>
</dbReference>
<dbReference type="InterPro" id="IPR011711">
    <property type="entry name" value="GntR_C"/>
</dbReference>
<protein>
    <submittedName>
        <fullName evidence="5">GntR family transcriptional regulator</fullName>
    </submittedName>
</protein>
<dbReference type="InterPro" id="IPR036390">
    <property type="entry name" value="WH_DNA-bd_sf"/>
</dbReference>
<dbReference type="GO" id="GO:0003700">
    <property type="term" value="F:DNA-binding transcription factor activity"/>
    <property type="evidence" value="ECO:0007669"/>
    <property type="project" value="InterPro"/>
</dbReference>
<keyword evidence="3" id="KW-0804">Transcription</keyword>
<evidence type="ECO:0000256" key="2">
    <source>
        <dbReference type="ARBA" id="ARBA00023125"/>
    </source>
</evidence>
<evidence type="ECO:0000313" key="6">
    <source>
        <dbReference type="Proteomes" id="UP000515663"/>
    </source>
</evidence>
<dbReference type="RefSeq" id="WP_219850553.1">
    <property type="nucleotide sequence ID" value="NZ_CP059491.1"/>
</dbReference>
<dbReference type="SUPFAM" id="SSF48008">
    <property type="entry name" value="GntR ligand-binding domain-like"/>
    <property type="match status" value="1"/>
</dbReference>
<dbReference type="Gene3D" id="1.20.120.530">
    <property type="entry name" value="GntR ligand-binding domain-like"/>
    <property type="match status" value="1"/>
</dbReference>
<keyword evidence="2" id="KW-0238">DNA-binding</keyword>
<dbReference type="InterPro" id="IPR036388">
    <property type="entry name" value="WH-like_DNA-bd_sf"/>
</dbReference>
<evidence type="ECO:0000256" key="1">
    <source>
        <dbReference type="ARBA" id="ARBA00023015"/>
    </source>
</evidence>
<accession>A0A7D7LU06</accession>
<dbReference type="SMART" id="SM00895">
    <property type="entry name" value="FCD"/>
    <property type="match status" value="1"/>
</dbReference>
<dbReference type="InterPro" id="IPR000524">
    <property type="entry name" value="Tscrpt_reg_HTH_GntR"/>
</dbReference>
<dbReference type="PANTHER" id="PTHR43537:SF24">
    <property type="entry name" value="GLUCONATE OPERON TRANSCRIPTIONAL REPRESSOR"/>
    <property type="match status" value="1"/>
</dbReference>
<dbReference type="AlphaFoldDB" id="A0A7D7LU06"/>
<dbReference type="InterPro" id="IPR008920">
    <property type="entry name" value="TF_FadR/GntR_C"/>
</dbReference>
<keyword evidence="6" id="KW-1185">Reference proteome</keyword>
<gene>
    <name evidence="5" type="ORF">H1R19_03190</name>
</gene>
<evidence type="ECO:0000256" key="3">
    <source>
        <dbReference type="ARBA" id="ARBA00023163"/>
    </source>
</evidence>
<keyword evidence="1" id="KW-0805">Transcription regulation</keyword>
<dbReference type="PANTHER" id="PTHR43537">
    <property type="entry name" value="TRANSCRIPTIONAL REGULATOR, GNTR FAMILY"/>
    <property type="match status" value="1"/>
</dbReference>
<dbReference type="SUPFAM" id="SSF46785">
    <property type="entry name" value="Winged helix' DNA-binding domain"/>
    <property type="match status" value="1"/>
</dbReference>
<proteinExistence type="predicted"/>
<dbReference type="KEGG" id="gji:H1R19_03190"/>
<dbReference type="CDD" id="cd07377">
    <property type="entry name" value="WHTH_GntR"/>
    <property type="match status" value="1"/>
</dbReference>
<dbReference type="PROSITE" id="PS50949">
    <property type="entry name" value="HTH_GNTR"/>
    <property type="match status" value="1"/>
</dbReference>
<dbReference type="Pfam" id="PF07729">
    <property type="entry name" value="FCD"/>
    <property type="match status" value="1"/>
</dbReference>
<evidence type="ECO:0000259" key="4">
    <source>
        <dbReference type="PROSITE" id="PS50949"/>
    </source>
</evidence>
<sequence length="229" mass="25219">MTGNTSRVRSVPRRESFDKQAAEWLRGAIIDGHYVPGQRLTEASLAQDAQVSRSTMRTALLHLAAEGLVVQEAYSGWKVTELTAVDAREVYTLRCALDGLAAQLAAQRMTPAGADYLRERLDTLLDAARERISTRQLAEADMAFHSCIVDLADNRRLRDHYNRVTGAVLLYVHATNVRASTETIVDEHTAIFEALRQGDPVAARRLAEDHVMAHGAALEAELAGSQHPH</sequence>
<name>A0A7D7LU06_9ACTN</name>